<keyword evidence="5" id="KW-1185">Reference proteome</keyword>
<sequence>MATLSPTIKGDKLICLGKTYLLHAKELGDAVPDRPVLFLKPPSAAVFAAEQNAHVPVELVKGKGDVHYEAEVVLRLNEALEVDAVTLGLDLTLRDLQAKLKRDGHPWEIAKAFPNSAVVGPWVDVQSFPDYRETEFTFTIDGQERQRGALTQTMYSTDDAVAMVRDSFTLVPGDIIFTGTPHGVGVIAKGQQGRLQWGEKLSYDVIFQ</sequence>
<keyword evidence="2" id="KW-0479">Metal-binding</keyword>
<dbReference type="Pfam" id="PF01557">
    <property type="entry name" value="FAA_hydrolase"/>
    <property type="match status" value="1"/>
</dbReference>
<dbReference type="SUPFAM" id="SSF56529">
    <property type="entry name" value="FAH"/>
    <property type="match status" value="1"/>
</dbReference>
<dbReference type="Proteomes" id="UP001497392">
    <property type="component" value="Unassembled WGS sequence"/>
</dbReference>
<feature type="domain" description="Fumarylacetoacetase-like C-terminal" evidence="3">
    <location>
        <begin position="12"/>
        <end position="201"/>
    </location>
</feature>
<dbReference type="InterPro" id="IPR011234">
    <property type="entry name" value="Fumarylacetoacetase-like_C"/>
</dbReference>
<name>A0ABP1FZF3_9CHLO</name>
<dbReference type="Gene3D" id="3.90.850.10">
    <property type="entry name" value="Fumarylacetoacetase-like, C-terminal domain"/>
    <property type="match status" value="1"/>
</dbReference>
<protein>
    <submittedName>
        <fullName evidence="4">G8042 protein</fullName>
    </submittedName>
</protein>
<dbReference type="EMBL" id="CAXHTA020000012">
    <property type="protein sequence ID" value="CAL5225250.1"/>
    <property type="molecule type" value="Genomic_DNA"/>
</dbReference>
<proteinExistence type="inferred from homology"/>
<comment type="caution">
    <text evidence="4">The sequence shown here is derived from an EMBL/GenBank/DDBJ whole genome shotgun (WGS) entry which is preliminary data.</text>
</comment>
<evidence type="ECO:0000313" key="4">
    <source>
        <dbReference type="EMBL" id="CAL5225250.1"/>
    </source>
</evidence>
<dbReference type="PANTHER" id="PTHR11820">
    <property type="entry name" value="ACYLPYRUVASE"/>
    <property type="match status" value="1"/>
</dbReference>
<organism evidence="4 5">
    <name type="scientific">Coccomyxa viridis</name>
    <dbReference type="NCBI Taxonomy" id="1274662"/>
    <lineage>
        <taxon>Eukaryota</taxon>
        <taxon>Viridiplantae</taxon>
        <taxon>Chlorophyta</taxon>
        <taxon>core chlorophytes</taxon>
        <taxon>Trebouxiophyceae</taxon>
        <taxon>Trebouxiophyceae incertae sedis</taxon>
        <taxon>Coccomyxaceae</taxon>
        <taxon>Coccomyxa</taxon>
    </lineage>
</organism>
<dbReference type="InterPro" id="IPR036663">
    <property type="entry name" value="Fumarylacetoacetase_C_sf"/>
</dbReference>
<evidence type="ECO:0000256" key="1">
    <source>
        <dbReference type="ARBA" id="ARBA00010211"/>
    </source>
</evidence>
<evidence type="ECO:0000313" key="5">
    <source>
        <dbReference type="Proteomes" id="UP001497392"/>
    </source>
</evidence>
<dbReference type="PANTHER" id="PTHR11820:SF7">
    <property type="entry name" value="ACYLPYRUVASE FAHD1, MITOCHONDRIAL"/>
    <property type="match status" value="1"/>
</dbReference>
<comment type="similarity">
    <text evidence="1">Belongs to the FAH family.</text>
</comment>
<gene>
    <name evidence="4" type="primary">g8042</name>
    <name evidence="4" type="ORF">VP750_LOCUS6909</name>
</gene>
<accession>A0ABP1FZF3</accession>
<evidence type="ECO:0000256" key="2">
    <source>
        <dbReference type="ARBA" id="ARBA00022723"/>
    </source>
</evidence>
<reference evidence="4 5" key="1">
    <citation type="submission" date="2024-06" db="EMBL/GenBank/DDBJ databases">
        <authorList>
            <person name="Kraege A."/>
            <person name="Thomma B."/>
        </authorList>
    </citation>
    <scope>NUCLEOTIDE SEQUENCE [LARGE SCALE GENOMIC DNA]</scope>
</reference>
<evidence type="ECO:0000259" key="3">
    <source>
        <dbReference type="Pfam" id="PF01557"/>
    </source>
</evidence>